<dbReference type="InterPro" id="IPR010562">
    <property type="entry name" value="Haemolymph_juvenile_hormone-bd"/>
</dbReference>
<dbReference type="EMBL" id="VVIM01000010">
    <property type="protein sequence ID" value="KAB0792589.1"/>
    <property type="molecule type" value="Genomic_DNA"/>
</dbReference>
<keyword evidence="1 4" id="KW-0732">Signal</keyword>
<dbReference type="GO" id="GO:0007623">
    <property type="term" value="P:circadian rhythm"/>
    <property type="evidence" value="ECO:0007669"/>
    <property type="project" value="UniProtKB-ARBA"/>
</dbReference>
<keyword evidence="2" id="KW-0090">Biological rhythms</keyword>
<evidence type="ECO:0000313" key="5">
    <source>
        <dbReference type="EMBL" id="KAB0792589.1"/>
    </source>
</evidence>
<dbReference type="Proteomes" id="UP000327044">
    <property type="component" value="Unassembled WGS sequence"/>
</dbReference>
<feature type="signal peptide" evidence="4">
    <location>
        <begin position="1"/>
        <end position="16"/>
    </location>
</feature>
<dbReference type="InParanoid" id="A0A5N4A5P8"/>
<sequence>MMKTFLMGLLVAYVAAVDLPPNFPICKRQDPKLGECVRAATVEVALMFLKGIPELKLGKALPLKIERMSVEEGYGIVQVVQHYRNVEINGIDLLTVQRADVTATDDSLNLTLTCYGSELRLEADYDVDGHVLILPVVGNGRCTITLINATVTLEMYGVVEGGYLQIRALKITLQPKLVKLRYDNLFGGDPRMGEEINHILNENWSDLFHDVKHGYEEAIAQAIGQVVQALFKQVPYDKLLPL</sequence>
<evidence type="ECO:0000313" key="6">
    <source>
        <dbReference type="Proteomes" id="UP000327044"/>
    </source>
</evidence>
<dbReference type="InterPro" id="IPR038606">
    <property type="entry name" value="To_sf"/>
</dbReference>
<dbReference type="GO" id="GO:0005615">
    <property type="term" value="C:extracellular space"/>
    <property type="evidence" value="ECO:0007669"/>
    <property type="project" value="TreeGrafter"/>
</dbReference>
<accession>A0A5N4A5P8</accession>
<dbReference type="SMART" id="SM00700">
    <property type="entry name" value="JHBP"/>
    <property type="match status" value="1"/>
</dbReference>
<dbReference type="PANTHER" id="PTHR11008:SF18">
    <property type="entry name" value="BCDNA.GH05536-RELATED"/>
    <property type="match status" value="1"/>
</dbReference>
<proteinExistence type="inferred from homology"/>
<comment type="caution">
    <text evidence="5">The sequence shown here is derived from an EMBL/GenBank/DDBJ whole genome shotgun (WGS) entry which is preliminary data.</text>
</comment>
<evidence type="ECO:0000256" key="2">
    <source>
        <dbReference type="ARBA" id="ARBA00023108"/>
    </source>
</evidence>
<keyword evidence="6" id="KW-1185">Reference proteome</keyword>
<dbReference type="PANTHER" id="PTHR11008">
    <property type="entry name" value="PROTEIN TAKEOUT-LIKE PROTEIN"/>
    <property type="match status" value="1"/>
</dbReference>
<evidence type="ECO:0000256" key="4">
    <source>
        <dbReference type="SAM" id="SignalP"/>
    </source>
</evidence>
<comment type="similarity">
    <text evidence="3">Belongs to the TO family.</text>
</comment>
<name>A0A5N4A5P8_PHOPY</name>
<evidence type="ECO:0000256" key="1">
    <source>
        <dbReference type="ARBA" id="ARBA00022729"/>
    </source>
</evidence>
<evidence type="ECO:0000256" key="3">
    <source>
        <dbReference type="ARBA" id="ARBA00060902"/>
    </source>
</evidence>
<gene>
    <name evidence="5" type="ORF">PPYR_14548</name>
</gene>
<dbReference type="AlphaFoldDB" id="A0A5N4A5P8"/>
<dbReference type="Pfam" id="PF06585">
    <property type="entry name" value="JHBP"/>
    <property type="match status" value="1"/>
</dbReference>
<protein>
    <submittedName>
        <fullName evidence="5">Uncharacterized protein</fullName>
    </submittedName>
</protein>
<feature type="chain" id="PRO_5024350086" evidence="4">
    <location>
        <begin position="17"/>
        <end position="242"/>
    </location>
</feature>
<reference evidence="5 6" key="1">
    <citation type="journal article" date="2018" name="Elife">
        <title>Firefly genomes illuminate parallel origins of bioluminescence in beetles.</title>
        <authorList>
            <person name="Fallon T.R."/>
            <person name="Lower S.E."/>
            <person name="Chang C.H."/>
            <person name="Bessho-Uehara M."/>
            <person name="Martin G.J."/>
            <person name="Bewick A.J."/>
            <person name="Behringer M."/>
            <person name="Debat H.J."/>
            <person name="Wong I."/>
            <person name="Day J.C."/>
            <person name="Suvorov A."/>
            <person name="Silva C.J."/>
            <person name="Stanger-Hall K.F."/>
            <person name="Hall D.W."/>
            <person name="Schmitz R.J."/>
            <person name="Nelson D.R."/>
            <person name="Lewis S.M."/>
            <person name="Shigenobu S."/>
            <person name="Bybee S.M."/>
            <person name="Larracuente A.M."/>
            <person name="Oba Y."/>
            <person name="Weng J.K."/>
        </authorList>
    </citation>
    <scope>NUCLEOTIDE SEQUENCE [LARGE SCALE GENOMIC DNA]</scope>
    <source>
        <strain evidence="5">1611_PpyrPB1</strain>
        <tissue evidence="5">Whole body</tissue>
    </source>
</reference>
<dbReference type="FunFam" id="3.15.10.30:FF:000001">
    <property type="entry name" value="Takeout-like protein 1"/>
    <property type="match status" value="1"/>
</dbReference>
<organism evidence="5 6">
    <name type="scientific">Photinus pyralis</name>
    <name type="common">Common eastern firefly</name>
    <name type="synonym">Lampyris pyralis</name>
    <dbReference type="NCBI Taxonomy" id="7054"/>
    <lineage>
        <taxon>Eukaryota</taxon>
        <taxon>Metazoa</taxon>
        <taxon>Ecdysozoa</taxon>
        <taxon>Arthropoda</taxon>
        <taxon>Hexapoda</taxon>
        <taxon>Insecta</taxon>
        <taxon>Pterygota</taxon>
        <taxon>Neoptera</taxon>
        <taxon>Endopterygota</taxon>
        <taxon>Coleoptera</taxon>
        <taxon>Polyphaga</taxon>
        <taxon>Elateriformia</taxon>
        <taxon>Elateroidea</taxon>
        <taxon>Lampyridae</taxon>
        <taxon>Lampyrinae</taxon>
        <taxon>Photinus</taxon>
    </lineage>
</organism>
<dbReference type="Gene3D" id="3.15.10.30">
    <property type="entry name" value="Haemolymph juvenile hormone binding protein"/>
    <property type="match status" value="1"/>
</dbReference>
<dbReference type="OrthoDB" id="8190514at2759"/>